<evidence type="ECO:0000313" key="13">
    <source>
        <dbReference type="Proteomes" id="UP000009231"/>
    </source>
</evidence>
<dbReference type="OrthoDB" id="117390at2157"/>
<keyword evidence="4 10" id="KW-1003">Cell membrane</keyword>
<sequence length="214" mass="24687">MAQEMIEGINPTRMELLKLKDREKLAVKGHSLLKEKRNALIMEFFNILERVKGSRENVEEKLKEAYKDLATAQIVMGDLAVRKASMAVKESVEVDIDSRSIMGVVVPVIESKTTKTRTMVDRGYGFVDTSVKLDEAAKKFEESIELIIELGEIEKTIILLANEIESTKRRVNALEHIIIPRIENTVKYIEMRLEEMERENFVRLKMIKKTMEMD</sequence>
<comment type="subcellular location">
    <subcellularLocation>
        <location evidence="1 10">Cell membrane</location>
        <topology evidence="1 10">Peripheral membrane protein</topology>
    </subcellularLocation>
</comment>
<dbReference type="GO" id="GO:0046961">
    <property type="term" value="F:proton-transporting ATPase activity, rotational mechanism"/>
    <property type="evidence" value="ECO:0007669"/>
    <property type="project" value="InterPro"/>
</dbReference>
<dbReference type="PANTHER" id="PTHR11671">
    <property type="entry name" value="V-TYPE ATP SYNTHASE SUBUNIT D"/>
    <property type="match status" value="1"/>
</dbReference>
<dbReference type="GO" id="GO:0042777">
    <property type="term" value="P:proton motive force-driven plasma membrane ATP synthesis"/>
    <property type="evidence" value="ECO:0007669"/>
    <property type="project" value="UniProtKB-UniRule"/>
</dbReference>
<keyword evidence="7 10" id="KW-0472">Membrane</keyword>
<dbReference type="KEGG" id="mew:MSWAN_1974"/>
<dbReference type="FunFam" id="1.10.287.3240:FF:000007">
    <property type="entry name" value="V-type ATP synthase subunit D"/>
    <property type="match status" value="1"/>
</dbReference>
<evidence type="ECO:0000256" key="3">
    <source>
        <dbReference type="ARBA" id="ARBA00022448"/>
    </source>
</evidence>
<evidence type="ECO:0000256" key="7">
    <source>
        <dbReference type="ARBA" id="ARBA00023136"/>
    </source>
</evidence>
<accession>F6D6U5</accession>
<feature type="coiled-coil region" evidence="11">
    <location>
        <begin position="48"/>
        <end position="75"/>
    </location>
</feature>
<comment type="function">
    <text evidence="9 10">Component of the A-type ATP synthase that produces ATP from ADP in the presence of a proton gradient across the membrane.</text>
</comment>
<dbReference type="NCBIfam" id="NF001545">
    <property type="entry name" value="PRK00373.1-4"/>
    <property type="match status" value="1"/>
</dbReference>
<dbReference type="GO" id="GO:0005886">
    <property type="term" value="C:plasma membrane"/>
    <property type="evidence" value="ECO:0007669"/>
    <property type="project" value="UniProtKB-SubCell"/>
</dbReference>
<dbReference type="HAMAP" id="MF_00271">
    <property type="entry name" value="ATP_synth_D_arch"/>
    <property type="match status" value="1"/>
</dbReference>
<keyword evidence="3 10" id="KW-0813">Transport</keyword>
<gene>
    <name evidence="10" type="primary">atpD</name>
    <name evidence="12" type="ordered locus">MSWAN_1974</name>
</gene>
<dbReference type="Proteomes" id="UP000009231">
    <property type="component" value="Chromosome"/>
</dbReference>
<keyword evidence="11" id="KW-0175">Coiled coil</keyword>
<organism evidence="12 13">
    <name type="scientific">Methanobacterium paludis (strain DSM 25820 / JCM 18151 / SWAN1)</name>
    <dbReference type="NCBI Taxonomy" id="868131"/>
    <lineage>
        <taxon>Archaea</taxon>
        <taxon>Methanobacteriati</taxon>
        <taxon>Methanobacteriota</taxon>
        <taxon>Methanomada group</taxon>
        <taxon>Methanobacteria</taxon>
        <taxon>Methanobacteriales</taxon>
        <taxon>Methanobacteriaceae</taxon>
        <taxon>Methanobacterium</taxon>
    </lineage>
</organism>
<evidence type="ECO:0000256" key="6">
    <source>
        <dbReference type="ARBA" id="ARBA00023065"/>
    </source>
</evidence>
<evidence type="ECO:0000313" key="12">
    <source>
        <dbReference type="EMBL" id="AEG18983.1"/>
    </source>
</evidence>
<dbReference type="HOGENOM" id="CLU_069688_2_1_2"/>
<evidence type="ECO:0000256" key="10">
    <source>
        <dbReference type="HAMAP-Rule" id="MF_00271"/>
    </source>
</evidence>
<comment type="subunit">
    <text evidence="10">Has multiple subunits with at least A(3), B(3), C, D, E, F, H, I and proteolipid K(x).</text>
</comment>
<dbReference type="GO" id="GO:0005524">
    <property type="term" value="F:ATP binding"/>
    <property type="evidence" value="ECO:0007669"/>
    <property type="project" value="UniProtKB-UniRule"/>
</dbReference>
<evidence type="ECO:0000256" key="1">
    <source>
        <dbReference type="ARBA" id="ARBA00004202"/>
    </source>
</evidence>
<dbReference type="Gene3D" id="1.10.287.3240">
    <property type="match status" value="1"/>
</dbReference>
<dbReference type="RefSeq" id="WP_013826482.1">
    <property type="nucleotide sequence ID" value="NC_015574.1"/>
</dbReference>
<proteinExistence type="inferred from homology"/>
<comment type="similarity">
    <text evidence="2 10">Belongs to the V-ATPase D subunit family.</text>
</comment>
<evidence type="ECO:0000256" key="5">
    <source>
        <dbReference type="ARBA" id="ARBA00022781"/>
    </source>
</evidence>
<keyword evidence="13" id="KW-1185">Reference proteome</keyword>
<dbReference type="EMBL" id="CP002772">
    <property type="protein sequence ID" value="AEG18983.1"/>
    <property type="molecule type" value="Genomic_DNA"/>
</dbReference>
<evidence type="ECO:0000256" key="8">
    <source>
        <dbReference type="ARBA" id="ARBA00023310"/>
    </source>
</evidence>
<evidence type="ECO:0000256" key="2">
    <source>
        <dbReference type="ARBA" id="ARBA00005850"/>
    </source>
</evidence>
<dbReference type="Pfam" id="PF01813">
    <property type="entry name" value="ATP-synt_D"/>
    <property type="match status" value="1"/>
</dbReference>
<dbReference type="InterPro" id="IPR002699">
    <property type="entry name" value="V_ATPase_D"/>
</dbReference>
<dbReference type="GeneID" id="10669490"/>
<evidence type="ECO:0000256" key="11">
    <source>
        <dbReference type="SAM" id="Coils"/>
    </source>
</evidence>
<dbReference type="AlphaFoldDB" id="F6D6U5"/>
<protein>
    <recommendedName>
        <fullName evidence="10">A-type ATP synthase subunit D</fullName>
    </recommendedName>
</protein>
<evidence type="ECO:0000256" key="4">
    <source>
        <dbReference type="ARBA" id="ARBA00022475"/>
    </source>
</evidence>
<keyword evidence="6 10" id="KW-0406">Ion transport</keyword>
<dbReference type="STRING" id="868131.MSWAN_1974"/>
<keyword evidence="5 10" id="KW-0375">Hydrogen ion transport</keyword>
<keyword evidence="8 10" id="KW-0066">ATP synthesis</keyword>
<name>F6D6U5_METPW</name>
<reference evidence="12 13" key="1">
    <citation type="journal article" date="2014" name="Int. J. Syst. Evol. Microbiol.">
        <title>Methanobacterium paludis sp. nov. and a novel strain of Methanobacterium lacus isolated from northern peatlands.</title>
        <authorList>
            <person name="Cadillo-Quiroz H."/>
            <person name="Brauer S.L."/>
            <person name="Goodson N."/>
            <person name="Yavitt J.B."/>
            <person name="Zinder S.H."/>
        </authorList>
    </citation>
    <scope>NUCLEOTIDE SEQUENCE [LARGE SCALE GENOMIC DNA]</scope>
    <source>
        <strain evidence="13">DSM 25820 / JCM 18151 / SWAN1</strain>
    </source>
</reference>
<evidence type="ECO:0000256" key="9">
    <source>
        <dbReference type="ARBA" id="ARBA00059506"/>
    </source>
</evidence>
<dbReference type="eggNOG" id="arCOG04101">
    <property type="taxonomic scope" value="Archaea"/>
</dbReference>
<dbReference type="NCBIfam" id="TIGR00309">
    <property type="entry name" value="V_ATPase_subD"/>
    <property type="match status" value="1"/>
</dbReference>
<dbReference type="GO" id="GO:0046933">
    <property type="term" value="F:proton-transporting ATP synthase activity, rotational mechanism"/>
    <property type="evidence" value="ECO:0007669"/>
    <property type="project" value="UniProtKB-UniRule"/>
</dbReference>